<evidence type="ECO:0000313" key="1">
    <source>
        <dbReference type="Proteomes" id="UP000887580"/>
    </source>
</evidence>
<proteinExistence type="predicted"/>
<evidence type="ECO:0000313" key="2">
    <source>
        <dbReference type="WBParaSite" id="PS1159_v2.g68.t1"/>
    </source>
</evidence>
<dbReference type="Proteomes" id="UP000887580">
    <property type="component" value="Unplaced"/>
</dbReference>
<protein>
    <submittedName>
        <fullName evidence="2">Fork-head domain-containing protein</fullName>
    </submittedName>
</protein>
<accession>A0AC35GM55</accession>
<organism evidence="1 2">
    <name type="scientific">Panagrolaimus sp. PS1159</name>
    <dbReference type="NCBI Taxonomy" id="55785"/>
    <lineage>
        <taxon>Eukaryota</taxon>
        <taxon>Metazoa</taxon>
        <taxon>Ecdysozoa</taxon>
        <taxon>Nematoda</taxon>
        <taxon>Chromadorea</taxon>
        <taxon>Rhabditida</taxon>
        <taxon>Tylenchina</taxon>
        <taxon>Panagrolaimomorpha</taxon>
        <taxon>Panagrolaimoidea</taxon>
        <taxon>Panagrolaimidae</taxon>
        <taxon>Panagrolaimus</taxon>
    </lineage>
</organism>
<dbReference type="WBParaSite" id="PS1159_v2.g68.t1">
    <property type="protein sequence ID" value="PS1159_v2.g68.t1"/>
    <property type="gene ID" value="PS1159_v2.g68"/>
</dbReference>
<reference evidence="2" key="1">
    <citation type="submission" date="2022-11" db="UniProtKB">
        <authorList>
            <consortium name="WormBaseParasite"/>
        </authorList>
    </citation>
    <scope>IDENTIFICATION</scope>
</reference>
<name>A0AC35GM55_9BILA</name>
<sequence length="354" mass="39173">MGYSMAEILQNTSKTSSTENSTNIMKRKADEWEADEDETEAKRQKLSTTSDPSTSVLPENEQIRSISPESVESLEPSSSAEGNVDGYESDNLDEDGMPKKDSDGRPLAPKPPYSYIALIAMAIVNSPERKLTLAQICDYITKKFEYYRRTFPKWQNSIRHNLSLNDCFIKISREPGNPGKGNYWALDPGAEDMFDHGSFLRRRKRFSFKKQPMLNSHHLPQMHPLAAMAAAAAAAANGNHRPNLPPGAMFPPMFLPSNLPFHPNIPLNFSSPLFPPGFFPNNCFDGNPFHSPPPHSQMSQLPSKPIQSSSSNNLPTQTKSASPSPTSSTSSNNFIPDEKTTSPKISRSATRSPT</sequence>